<dbReference type="RefSeq" id="WP_207087534.1">
    <property type="nucleotide sequence ID" value="NZ_JAFLQW010000217.1"/>
</dbReference>
<reference evidence="2 3" key="1">
    <citation type="submission" date="2021-03" db="EMBL/GenBank/DDBJ databases">
        <title>Metabolic Capacity of the Antarctic Cyanobacterium Phormidium pseudopriestleyi that Sustains Oxygenic Photosynthesis in the Presence of Hydrogen Sulfide.</title>
        <authorList>
            <person name="Lumian J.E."/>
            <person name="Jungblut A.D."/>
            <person name="Dillon M.L."/>
            <person name="Hawes I."/>
            <person name="Doran P.T."/>
            <person name="Mackey T.J."/>
            <person name="Dick G.J."/>
            <person name="Grettenberger C.L."/>
            <person name="Sumner D.Y."/>
        </authorList>
    </citation>
    <scope>NUCLEOTIDE SEQUENCE [LARGE SCALE GENOMIC DNA]</scope>
    <source>
        <strain evidence="2 3">FRX01</strain>
    </source>
</reference>
<dbReference type="Proteomes" id="UP000664844">
    <property type="component" value="Unassembled WGS sequence"/>
</dbReference>
<keyword evidence="3" id="KW-1185">Reference proteome</keyword>
<evidence type="ECO:0000313" key="2">
    <source>
        <dbReference type="EMBL" id="MBO0349001.1"/>
    </source>
</evidence>
<evidence type="ECO:0008006" key="4">
    <source>
        <dbReference type="Google" id="ProtNLM"/>
    </source>
</evidence>
<protein>
    <recommendedName>
        <fullName evidence="4">DUF2281 domain-containing protein</fullName>
    </recommendedName>
</protein>
<gene>
    <name evidence="2" type="ORF">J0895_07785</name>
</gene>
<evidence type="ECO:0000313" key="3">
    <source>
        <dbReference type="Proteomes" id="UP000664844"/>
    </source>
</evidence>
<proteinExistence type="predicted"/>
<accession>A0ABS3FQX0</accession>
<dbReference type="EMBL" id="JAFLQW010000217">
    <property type="protein sequence ID" value="MBO0349001.1"/>
    <property type="molecule type" value="Genomic_DNA"/>
</dbReference>
<name>A0ABS3FQX0_9CYAN</name>
<feature type="region of interest" description="Disordered" evidence="1">
    <location>
        <begin position="56"/>
        <end position="78"/>
    </location>
</feature>
<organism evidence="2 3">
    <name type="scientific">Phormidium pseudopriestleyi FRX01</name>
    <dbReference type="NCBI Taxonomy" id="1759528"/>
    <lineage>
        <taxon>Bacteria</taxon>
        <taxon>Bacillati</taxon>
        <taxon>Cyanobacteriota</taxon>
        <taxon>Cyanophyceae</taxon>
        <taxon>Oscillatoriophycideae</taxon>
        <taxon>Oscillatoriales</taxon>
        <taxon>Oscillatoriaceae</taxon>
        <taxon>Phormidium</taxon>
    </lineage>
</organism>
<evidence type="ECO:0000256" key="1">
    <source>
        <dbReference type="SAM" id="MobiDB-lite"/>
    </source>
</evidence>
<feature type="compositionally biased region" description="Basic and acidic residues" evidence="1">
    <location>
        <begin position="64"/>
        <end position="78"/>
    </location>
</feature>
<sequence>MTTQQLLEKWQNLDPEQQQQVIAFIDSIHQTPKPIKRSSPLGESLRKIRQEIIESGTPLLTPEEIEHEKAERRGGYVD</sequence>
<comment type="caution">
    <text evidence="2">The sequence shown here is derived from an EMBL/GenBank/DDBJ whole genome shotgun (WGS) entry which is preliminary data.</text>
</comment>